<reference evidence="2 3" key="1">
    <citation type="submission" date="2017-10" db="EMBL/GenBank/DDBJ databases">
        <title>Integration of genomic and chemical information greatly accelerates assignment of the full stereostructure of myelolactone, a potent inhibitor of myeloma from a marine-derived Micromonospora.</title>
        <authorList>
            <person name="Kim M.C."/>
            <person name="Machado H."/>
            <person name="Jensen P.R."/>
            <person name="Fenical W."/>
        </authorList>
    </citation>
    <scope>NUCLEOTIDE SEQUENCE [LARGE SCALE GENOMIC DNA]</scope>
    <source>
        <strain evidence="2 3">CNY-010</strain>
    </source>
</reference>
<organism evidence="2 3">
    <name type="scientific">Micromonospora tulbaghiae</name>
    <dbReference type="NCBI Taxonomy" id="479978"/>
    <lineage>
        <taxon>Bacteria</taxon>
        <taxon>Bacillati</taxon>
        <taxon>Actinomycetota</taxon>
        <taxon>Actinomycetes</taxon>
        <taxon>Micromonosporales</taxon>
        <taxon>Micromonosporaceae</taxon>
        <taxon>Micromonospora</taxon>
    </lineage>
</organism>
<name>A0A386WX02_9ACTN</name>
<accession>A0A386WX02</accession>
<feature type="transmembrane region" description="Helical" evidence="1">
    <location>
        <begin position="39"/>
        <end position="59"/>
    </location>
</feature>
<dbReference type="Proteomes" id="UP000267804">
    <property type="component" value="Chromosome"/>
</dbReference>
<dbReference type="KEGG" id="mtua:CSH63_32200"/>
<evidence type="ECO:0000313" key="3">
    <source>
        <dbReference type="Proteomes" id="UP000267804"/>
    </source>
</evidence>
<dbReference type="EMBL" id="CP024087">
    <property type="protein sequence ID" value="AYF32018.1"/>
    <property type="molecule type" value="Genomic_DNA"/>
</dbReference>
<sequence length="72" mass="8283">MLRLTVTPEERLQRLRSHPRWVEYQAYYAARDRRHRRRVALIAAVVALLTILVVAPLTLDAAHALSGEVRVP</sequence>
<keyword evidence="1" id="KW-0472">Membrane</keyword>
<gene>
    <name evidence="2" type="ORF">CSH63_32200</name>
</gene>
<protein>
    <submittedName>
        <fullName evidence="2">Uncharacterized protein</fullName>
    </submittedName>
</protein>
<proteinExistence type="predicted"/>
<keyword evidence="1" id="KW-1133">Transmembrane helix</keyword>
<keyword evidence="1" id="KW-0812">Transmembrane</keyword>
<dbReference type="AlphaFoldDB" id="A0A386WX02"/>
<evidence type="ECO:0000256" key="1">
    <source>
        <dbReference type="SAM" id="Phobius"/>
    </source>
</evidence>
<evidence type="ECO:0000313" key="2">
    <source>
        <dbReference type="EMBL" id="AYF32018.1"/>
    </source>
</evidence>